<dbReference type="Proteomes" id="UP000076722">
    <property type="component" value="Unassembled WGS sequence"/>
</dbReference>
<sequence length="412" mass="47816">MFFPPELVALVLEELFSSSEDEFDRCKDLSSIALTCRSFHEQAEPLLYRRITFRLGTKRGLKIAQRLQSGRAAFVQELCIEIHKDPALPRRGNKPSTNELYTCYNKLPFNLMTNLRVLSVSHKQNGYGFFGLGRNPMQVDEDLDKILNESLPENVLHEFSHIFHHQRADLRFLSRQTELRCLTLHSTLQEPQSSILMNTLVTLPKIDRLELTTLDSAVLRTEPVFPSQPRMARFSLKLQDIHSIERNNPQFWGLGAAQFTILDLSSARHCSKHMRHIARLSDTTGIIEGIANEFLNLKLLRISWEFLSDVVDPSLKAWTSLSSLHRLEALEIYMRDPHADMFQRHHHRINSLLHNYTGRSLRSILVNCDKPPWPSYEMVRLEGMAWDQICPVDTQDWLVRYTERARLTTEET</sequence>
<organism evidence="1 2">
    <name type="scientific">Sistotremastrum niveocremeum HHB9708</name>
    <dbReference type="NCBI Taxonomy" id="1314777"/>
    <lineage>
        <taxon>Eukaryota</taxon>
        <taxon>Fungi</taxon>
        <taxon>Dikarya</taxon>
        <taxon>Basidiomycota</taxon>
        <taxon>Agaricomycotina</taxon>
        <taxon>Agaricomycetes</taxon>
        <taxon>Sistotremastrales</taxon>
        <taxon>Sistotremastraceae</taxon>
        <taxon>Sertulicium</taxon>
        <taxon>Sertulicium niveocremeum</taxon>
    </lineage>
</organism>
<name>A0A164SAM1_9AGAM</name>
<reference evidence="1 2" key="1">
    <citation type="journal article" date="2016" name="Mol. Biol. Evol.">
        <title>Comparative Genomics of Early-Diverging Mushroom-Forming Fungi Provides Insights into the Origins of Lignocellulose Decay Capabilities.</title>
        <authorList>
            <person name="Nagy L.G."/>
            <person name="Riley R."/>
            <person name="Tritt A."/>
            <person name="Adam C."/>
            <person name="Daum C."/>
            <person name="Floudas D."/>
            <person name="Sun H."/>
            <person name="Yadav J.S."/>
            <person name="Pangilinan J."/>
            <person name="Larsson K.H."/>
            <person name="Matsuura K."/>
            <person name="Barry K."/>
            <person name="Labutti K."/>
            <person name="Kuo R."/>
            <person name="Ohm R.A."/>
            <person name="Bhattacharya S.S."/>
            <person name="Shirouzu T."/>
            <person name="Yoshinaga Y."/>
            <person name="Martin F.M."/>
            <person name="Grigoriev I.V."/>
            <person name="Hibbett D.S."/>
        </authorList>
    </citation>
    <scope>NUCLEOTIDE SEQUENCE [LARGE SCALE GENOMIC DNA]</scope>
    <source>
        <strain evidence="1 2">HHB9708</strain>
    </source>
</reference>
<gene>
    <name evidence="1" type="ORF">SISNIDRAFT_487617</name>
</gene>
<evidence type="ECO:0000313" key="2">
    <source>
        <dbReference type="Proteomes" id="UP000076722"/>
    </source>
</evidence>
<dbReference type="AlphaFoldDB" id="A0A164SAM1"/>
<protein>
    <submittedName>
        <fullName evidence="1">Uncharacterized protein</fullName>
    </submittedName>
</protein>
<accession>A0A164SAM1</accession>
<proteinExistence type="predicted"/>
<evidence type="ECO:0000313" key="1">
    <source>
        <dbReference type="EMBL" id="KZS91296.1"/>
    </source>
</evidence>
<keyword evidence="2" id="KW-1185">Reference proteome</keyword>
<dbReference type="EMBL" id="KV419416">
    <property type="protein sequence ID" value="KZS91296.1"/>
    <property type="molecule type" value="Genomic_DNA"/>
</dbReference>